<feature type="non-terminal residue" evidence="7">
    <location>
        <position position="1"/>
    </location>
</feature>
<dbReference type="InterPro" id="IPR027417">
    <property type="entry name" value="P-loop_NTPase"/>
</dbReference>
<keyword evidence="3" id="KW-0539">Nucleus</keyword>
<dbReference type="EMBL" id="QOKY01000206">
    <property type="protein sequence ID" value="RMZ52360.1"/>
    <property type="molecule type" value="Genomic_DNA"/>
</dbReference>
<dbReference type="InterPro" id="IPR053940">
    <property type="entry name" value="UTP25_NTPase-like"/>
</dbReference>
<dbReference type="Proteomes" id="UP000279271">
    <property type="component" value="Unassembled WGS sequence"/>
</dbReference>
<evidence type="ECO:0008006" key="9">
    <source>
        <dbReference type="Google" id="ProtNLM"/>
    </source>
</evidence>
<proteinExistence type="inferred from homology"/>
<gene>
    <name evidence="7" type="ORF">APUTEX25_000635</name>
</gene>
<feature type="compositionally biased region" description="Acidic residues" evidence="4">
    <location>
        <begin position="99"/>
        <end position="125"/>
    </location>
</feature>
<dbReference type="GO" id="GO:0034511">
    <property type="term" value="F:U3 snoRNA binding"/>
    <property type="evidence" value="ECO:0007669"/>
    <property type="project" value="InterPro"/>
</dbReference>
<comment type="similarity">
    <text evidence="2">Belongs to the UTP25 family.</text>
</comment>
<feature type="domain" description="UTP25 C-terminal" evidence="5">
    <location>
        <begin position="586"/>
        <end position="776"/>
    </location>
</feature>
<dbReference type="PANTHER" id="PTHR12933:SF0">
    <property type="entry name" value="U3 SMALL NUCLEOLAR RNA-ASSOCIATED PROTEIN 25 HOMOLOG"/>
    <property type="match status" value="1"/>
</dbReference>
<dbReference type="AlphaFoldDB" id="A0A3M7KRC6"/>
<evidence type="ECO:0000313" key="7">
    <source>
        <dbReference type="EMBL" id="RMZ52360.1"/>
    </source>
</evidence>
<evidence type="ECO:0000256" key="1">
    <source>
        <dbReference type="ARBA" id="ARBA00004604"/>
    </source>
</evidence>
<evidence type="ECO:0000313" key="8">
    <source>
        <dbReference type="Proteomes" id="UP000279271"/>
    </source>
</evidence>
<dbReference type="GO" id="GO:0032040">
    <property type="term" value="C:small-subunit processome"/>
    <property type="evidence" value="ECO:0007669"/>
    <property type="project" value="TreeGrafter"/>
</dbReference>
<dbReference type="Pfam" id="PF22916">
    <property type="entry name" value="UTP25_NTPase-like"/>
    <property type="match status" value="1"/>
</dbReference>
<evidence type="ECO:0000256" key="2">
    <source>
        <dbReference type="ARBA" id="ARBA00009223"/>
    </source>
</evidence>
<reference evidence="8" key="1">
    <citation type="journal article" date="2018" name="Algal Res.">
        <title>Characterization of plant carbon substrate utilization by Auxenochlorella protothecoides.</title>
        <authorList>
            <person name="Vogler B.W."/>
            <person name="Starkenburg S.R."/>
            <person name="Sudasinghe N."/>
            <person name="Schambach J.Y."/>
            <person name="Rollin J.A."/>
            <person name="Pattathil S."/>
            <person name="Barry A.N."/>
        </authorList>
    </citation>
    <scope>NUCLEOTIDE SEQUENCE [LARGE SCALE GENOMIC DNA]</scope>
    <source>
        <strain evidence="8">UTEX 25</strain>
    </source>
</reference>
<dbReference type="GO" id="GO:0000462">
    <property type="term" value="P:maturation of SSU-rRNA from tricistronic rRNA transcript (SSU-rRNA, 5.8S rRNA, LSU-rRNA)"/>
    <property type="evidence" value="ECO:0007669"/>
    <property type="project" value="TreeGrafter"/>
</dbReference>
<feature type="compositionally biased region" description="Acidic residues" evidence="4">
    <location>
        <begin position="164"/>
        <end position="173"/>
    </location>
</feature>
<evidence type="ECO:0000259" key="5">
    <source>
        <dbReference type="Pfam" id="PF06862"/>
    </source>
</evidence>
<sequence>VVMGLADVLQHRLRRSRPEVSLPVFPTQNTRTAARKRRKLLREQKAAGLAVPQKVRQESDDDEEEGGALDADDIGGAYKTLVSLLADDDSESDVGPSSQEDDSEEPASDEELDSDTDATSEEDLAAEASREKLTNGSVARSKGVTAEALDDDTAEPADAQTSASEDESEDGAAEESPAPDPDSRTANGKRDGGSTFETLATDTVQLHLERVLTEDEVASLAPGSRPLHPAPKAVQSEVGRIWPEAQLLASDDVRLPVFPPSTSLASYGIKERLVTRWRTVQGATAGAELASGCQAGLFALLSSQADILHLARPYPTSADPAVPDPELDAILLHILQHCASNADRIRKNNERLKTNPELDPPRDQGFTRPTVLLLLPMRNMALRAVQRLAELALAGAPTDSVQHRARLQEEFEVEEGFAAPQAAALARKPPEHRALFSGNTDDHFRLGVRLMRGTVKLYADFHTADVIVASPLALATKLTDPADREGADFLSSLELVVMDRADVVLMQNWEHAVTVFKALNAAPRQQHDVDIMRVREWQLAGRARHYRQTVVLSSLAAPEMGALMRRCAACHAGALRLEARGAGGVLARVLPQLRQEFERLPRCAPAEEPDLRFQHFKESVWPRVKENGRGGGQLIYVPAYFDFVRVRNFLRAEDASLLLLSEYTDSGDAARARAYFRQGRRKILLYTERAQFYNRGRTPGIQPASPATQDAVFYQLPTHPQFYEEILNQVQESEAGGLPTITVLFSALDALRLERVVGRQRAARMLKPSSNSTFLFC</sequence>
<dbReference type="PANTHER" id="PTHR12933">
    <property type="entry name" value="ORF PROTEIN-RELATED"/>
    <property type="match status" value="1"/>
</dbReference>
<dbReference type="InterPro" id="IPR053939">
    <property type="entry name" value="UTP25_C"/>
</dbReference>
<feature type="region of interest" description="Disordered" evidence="4">
    <location>
        <begin position="16"/>
        <end position="195"/>
    </location>
</feature>
<evidence type="ECO:0000259" key="6">
    <source>
        <dbReference type="Pfam" id="PF22916"/>
    </source>
</evidence>
<protein>
    <recommendedName>
        <fullName evidence="9">U3 small nucleolar RNA-associated protein 25</fullName>
    </recommendedName>
</protein>
<feature type="domain" description="UTP25 NTP hydrolase-like" evidence="6">
    <location>
        <begin position="328"/>
        <end position="573"/>
    </location>
</feature>
<dbReference type="GO" id="GO:0019843">
    <property type="term" value="F:rRNA binding"/>
    <property type="evidence" value="ECO:0007669"/>
    <property type="project" value="TreeGrafter"/>
</dbReference>
<evidence type="ECO:0000256" key="3">
    <source>
        <dbReference type="ARBA" id="ARBA00023242"/>
    </source>
</evidence>
<accession>A0A3M7KRC6</accession>
<feature type="compositionally biased region" description="Acidic residues" evidence="4">
    <location>
        <begin position="59"/>
        <end position="73"/>
    </location>
</feature>
<name>A0A3M7KRC6_AUXPR</name>
<dbReference type="InterPro" id="IPR010678">
    <property type="entry name" value="UTP25"/>
</dbReference>
<evidence type="ECO:0000256" key="4">
    <source>
        <dbReference type="SAM" id="MobiDB-lite"/>
    </source>
</evidence>
<comment type="caution">
    <text evidence="7">The sequence shown here is derived from an EMBL/GenBank/DDBJ whole genome shotgun (WGS) entry which is preliminary data.</text>
</comment>
<comment type="subcellular location">
    <subcellularLocation>
        <location evidence="1">Nucleus</location>
        <location evidence="1">Nucleolus</location>
    </subcellularLocation>
</comment>
<dbReference type="Gene3D" id="3.40.50.300">
    <property type="entry name" value="P-loop containing nucleotide triphosphate hydrolases"/>
    <property type="match status" value="1"/>
</dbReference>
<organism evidence="7 8">
    <name type="scientific">Auxenochlorella protothecoides</name>
    <name type="common">Green microalga</name>
    <name type="synonym">Chlorella protothecoides</name>
    <dbReference type="NCBI Taxonomy" id="3075"/>
    <lineage>
        <taxon>Eukaryota</taxon>
        <taxon>Viridiplantae</taxon>
        <taxon>Chlorophyta</taxon>
        <taxon>core chlorophytes</taxon>
        <taxon>Trebouxiophyceae</taxon>
        <taxon>Chlorellales</taxon>
        <taxon>Chlorellaceae</taxon>
        <taxon>Auxenochlorella</taxon>
    </lineage>
</organism>
<dbReference type="Pfam" id="PF06862">
    <property type="entry name" value="Utp25_C"/>
    <property type="match status" value="1"/>
</dbReference>